<organism evidence="1 2">
    <name type="scientific">Pleurodeles waltl</name>
    <name type="common">Iberian ribbed newt</name>
    <dbReference type="NCBI Taxonomy" id="8319"/>
    <lineage>
        <taxon>Eukaryota</taxon>
        <taxon>Metazoa</taxon>
        <taxon>Chordata</taxon>
        <taxon>Craniata</taxon>
        <taxon>Vertebrata</taxon>
        <taxon>Euteleostomi</taxon>
        <taxon>Amphibia</taxon>
        <taxon>Batrachia</taxon>
        <taxon>Caudata</taxon>
        <taxon>Salamandroidea</taxon>
        <taxon>Salamandridae</taxon>
        <taxon>Pleurodelinae</taxon>
        <taxon>Pleurodeles</taxon>
    </lineage>
</organism>
<comment type="caution">
    <text evidence="1">The sequence shown here is derived from an EMBL/GenBank/DDBJ whole genome shotgun (WGS) entry which is preliminary data.</text>
</comment>
<protein>
    <recommendedName>
        <fullName evidence="3">Secreted protein</fullName>
    </recommendedName>
</protein>
<accession>A0AAV7W518</accession>
<reference evidence="1" key="1">
    <citation type="journal article" date="2022" name="bioRxiv">
        <title>Sequencing and chromosome-scale assembly of the giantPleurodeles waltlgenome.</title>
        <authorList>
            <person name="Brown T."/>
            <person name="Elewa A."/>
            <person name="Iarovenko S."/>
            <person name="Subramanian E."/>
            <person name="Araus A.J."/>
            <person name="Petzold A."/>
            <person name="Susuki M."/>
            <person name="Suzuki K.-i.T."/>
            <person name="Hayashi T."/>
            <person name="Toyoda A."/>
            <person name="Oliveira C."/>
            <person name="Osipova E."/>
            <person name="Leigh N.D."/>
            <person name="Simon A."/>
            <person name="Yun M.H."/>
        </authorList>
    </citation>
    <scope>NUCLEOTIDE SEQUENCE</scope>
    <source>
        <strain evidence="1">20211129_DDA</strain>
        <tissue evidence="1">Liver</tissue>
    </source>
</reference>
<evidence type="ECO:0000313" key="2">
    <source>
        <dbReference type="Proteomes" id="UP001066276"/>
    </source>
</evidence>
<gene>
    <name evidence="1" type="ORF">NDU88_003345</name>
</gene>
<sequence length="110" mass="12160">MLQDTRQRVALILPWAAVLPWLGVLMLRTRSYGANSQRALCSDSRRMWELLQSCSGTRRVRTLPWAKSLASPAVVDSSSLDSPQSCRNTGRIAQRLPVPMPIQAGIKEGA</sequence>
<keyword evidence="2" id="KW-1185">Reference proteome</keyword>
<proteinExistence type="predicted"/>
<evidence type="ECO:0000313" key="1">
    <source>
        <dbReference type="EMBL" id="KAJ1207955.1"/>
    </source>
</evidence>
<dbReference type="Proteomes" id="UP001066276">
    <property type="component" value="Chromosome 1_2"/>
</dbReference>
<dbReference type="EMBL" id="JANPWB010000002">
    <property type="protein sequence ID" value="KAJ1207955.1"/>
    <property type="molecule type" value="Genomic_DNA"/>
</dbReference>
<dbReference type="AlphaFoldDB" id="A0AAV7W518"/>
<evidence type="ECO:0008006" key="3">
    <source>
        <dbReference type="Google" id="ProtNLM"/>
    </source>
</evidence>
<name>A0AAV7W518_PLEWA</name>